<name>A0ACB0EXI3_RANTA</name>
<sequence>MCKPPVLLSLAVNPCVPGCSDGVRGRTTQRDGKTRGCPRHRKATQCQKPWFLCSNLGFCFSEEPCLKFLSKILS</sequence>
<reference evidence="1" key="1">
    <citation type="submission" date="2023-05" db="EMBL/GenBank/DDBJ databases">
        <authorList>
            <consortium name="ELIXIR-Norway"/>
        </authorList>
    </citation>
    <scope>NUCLEOTIDE SEQUENCE</scope>
</reference>
<gene>
    <name evidence="1" type="ORF">MRATA1EN3_LOCUS16755</name>
</gene>
<protein>
    <submittedName>
        <fullName evidence="1">Uncharacterized protein</fullName>
    </submittedName>
</protein>
<evidence type="ECO:0000313" key="1">
    <source>
        <dbReference type="EMBL" id="CAI9705542.1"/>
    </source>
</evidence>
<dbReference type="EMBL" id="OX596112">
    <property type="protein sequence ID" value="CAI9705542.1"/>
    <property type="molecule type" value="Genomic_DNA"/>
</dbReference>
<dbReference type="Proteomes" id="UP001162501">
    <property type="component" value="Chromosome 28"/>
</dbReference>
<proteinExistence type="predicted"/>
<evidence type="ECO:0000313" key="2">
    <source>
        <dbReference type="Proteomes" id="UP001162501"/>
    </source>
</evidence>
<organism evidence="1 2">
    <name type="scientific">Rangifer tarandus platyrhynchus</name>
    <name type="common">Svalbard reindeer</name>
    <dbReference type="NCBI Taxonomy" id="3082113"/>
    <lineage>
        <taxon>Eukaryota</taxon>
        <taxon>Metazoa</taxon>
        <taxon>Chordata</taxon>
        <taxon>Craniata</taxon>
        <taxon>Vertebrata</taxon>
        <taxon>Euteleostomi</taxon>
        <taxon>Mammalia</taxon>
        <taxon>Eutheria</taxon>
        <taxon>Laurasiatheria</taxon>
        <taxon>Artiodactyla</taxon>
        <taxon>Ruminantia</taxon>
        <taxon>Pecora</taxon>
        <taxon>Cervidae</taxon>
        <taxon>Odocoileinae</taxon>
        <taxon>Rangifer</taxon>
    </lineage>
</organism>
<accession>A0ACB0EXI3</accession>